<dbReference type="EMBL" id="QGKX02000088">
    <property type="protein sequence ID" value="KAF3583631.1"/>
    <property type="molecule type" value="Genomic_DNA"/>
</dbReference>
<dbReference type="AlphaFoldDB" id="A0A8S9RR35"/>
<name>A0A8S9RR35_BRACR</name>
<comment type="caution">
    <text evidence="2">The sequence shown here is derived from an EMBL/GenBank/DDBJ whole genome shotgun (WGS) entry which is preliminary data.</text>
</comment>
<evidence type="ECO:0000313" key="3">
    <source>
        <dbReference type="Proteomes" id="UP000712600"/>
    </source>
</evidence>
<gene>
    <name evidence="2" type="ORF">F2Q69_00028876</name>
</gene>
<proteinExistence type="predicted"/>
<organism evidence="2 3">
    <name type="scientific">Brassica cretica</name>
    <name type="common">Mustard</name>
    <dbReference type="NCBI Taxonomy" id="69181"/>
    <lineage>
        <taxon>Eukaryota</taxon>
        <taxon>Viridiplantae</taxon>
        <taxon>Streptophyta</taxon>
        <taxon>Embryophyta</taxon>
        <taxon>Tracheophyta</taxon>
        <taxon>Spermatophyta</taxon>
        <taxon>Magnoliopsida</taxon>
        <taxon>eudicotyledons</taxon>
        <taxon>Gunneridae</taxon>
        <taxon>Pentapetalae</taxon>
        <taxon>rosids</taxon>
        <taxon>malvids</taxon>
        <taxon>Brassicales</taxon>
        <taxon>Brassicaceae</taxon>
        <taxon>Brassiceae</taxon>
        <taxon>Brassica</taxon>
    </lineage>
</organism>
<protein>
    <submittedName>
        <fullName evidence="2">Uncharacterized protein</fullName>
    </submittedName>
</protein>
<reference evidence="2" key="1">
    <citation type="submission" date="2019-12" db="EMBL/GenBank/DDBJ databases">
        <title>Genome sequencing and annotation of Brassica cretica.</title>
        <authorList>
            <person name="Studholme D.J."/>
            <person name="Sarris P."/>
        </authorList>
    </citation>
    <scope>NUCLEOTIDE SEQUENCE</scope>
    <source>
        <strain evidence="2">PFS-109/04</strain>
        <tissue evidence="2">Leaf</tissue>
    </source>
</reference>
<evidence type="ECO:0000256" key="1">
    <source>
        <dbReference type="SAM" id="MobiDB-lite"/>
    </source>
</evidence>
<sequence>MHGLMSYQRFGRARSLHSDQTLVRARSLRSDVAGHAFGRRVTIRLELFSDDSRFFRKGSRRLAPISTHHSGDASSRQTVTTGSQVGSHFSSRAAMLRDCQ</sequence>
<dbReference type="Proteomes" id="UP000712600">
    <property type="component" value="Unassembled WGS sequence"/>
</dbReference>
<accession>A0A8S9RR35</accession>
<feature type="compositionally biased region" description="Polar residues" evidence="1">
    <location>
        <begin position="72"/>
        <end position="90"/>
    </location>
</feature>
<feature type="region of interest" description="Disordered" evidence="1">
    <location>
        <begin position="64"/>
        <end position="100"/>
    </location>
</feature>
<evidence type="ECO:0000313" key="2">
    <source>
        <dbReference type="EMBL" id="KAF3583631.1"/>
    </source>
</evidence>